<dbReference type="PROSITE" id="PS52015">
    <property type="entry name" value="TONB_CTD"/>
    <property type="match status" value="3"/>
</dbReference>
<comment type="caution">
    <text evidence="12">The sequence shown here is derived from an EMBL/GenBank/DDBJ whole genome shotgun (WGS) entry which is preliminary data.</text>
</comment>
<dbReference type="InterPro" id="IPR037682">
    <property type="entry name" value="TonB_C"/>
</dbReference>
<dbReference type="PANTHER" id="PTHR33446">
    <property type="entry name" value="PROTEIN TONB-RELATED"/>
    <property type="match status" value="1"/>
</dbReference>
<evidence type="ECO:0000256" key="4">
    <source>
        <dbReference type="ARBA" id="ARBA00022475"/>
    </source>
</evidence>
<dbReference type="Pfam" id="PF03544">
    <property type="entry name" value="TonB_C"/>
    <property type="match status" value="3"/>
</dbReference>
<feature type="transmembrane region" description="Helical" evidence="10">
    <location>
        <begin position="7"/>
        <end position="25"/>
    </location>
</feature>
<comment type="similarity">
    <text evidence="2">Belongs to the TonB family.</text>
</comment>
<evidence type="ECO:0000259" key="11">
    <source>
        <dbReference type="PROSITE" id="PS52015"/>
    </source>
</evidence>
<dbReference type="InterPro" id="IPR008756">
    <property type="entry name" value="Peptidase_M56"/>
</dbReference>
<comment type="subcellular location">
    <subcellularLocation>
        <location evidence="1">Cell inner membrane</location>
        <topology evidence="1">Single-pass membrane protein</topology>
        <orientation evidence="1">Periplasmic side</orientation>
    </subcellularLocation>
</comment>
<feature type="transmembrane region" description="Helical" evidence="10">
    <location>
        <begin position="286"/>
        <end position="304"/>
    </location>
</feature>
<keyword evidence="9 10" id="KW-0472">Membrane</keyword>
<evidence type="ECO:0000256" key="9">
    <source>
        <dbReference type="ARBA" id="ARBA00023136"/>
    </source>
</evidence>
<feature type="transmembrane region" description="Helical" evidence="10">
    <location>
        <begin position="108"/>
        <end position="129"/>
    </location>
</feature>
<keyword evidence="3" id="KW-0813">Transport</keyword>
<evidence type="ECO:0000256" key="10">
    <source>
        <dbReference type="SAM" id="Phobius"/>
    </source>
</evidence>
<feature type="domain" description="TonB C-terminal" evidence="11">
    <location>
        <begin position="682"/>
        <end position="778"/>
    </location>
</feature>
<feature type="domain" description="TonB C-terminal" evidence="11">
    <location>
        <begin position="558"/>
        <end position="654"/>
    </location>
</feature>
<accession>A0ABS9UN93</accession>
<dbReference type="NCBIfam" id="TIGR01352">
    <property type="entry name" value="tonB_Cterm"/>
    <property type="match status" value="2"/>
</dbReference>
<keyword evidence="6 10" id="KW-0812">Transmembrane</keyword>
<dbReference type="PANTHER" id="PTHR33446:SF2">
    <property type="entry name" value="PROTEIN TONB"/>
    <property type="match status" value="1"/>
</dbReference>
<organism evidence="12 13">
    <name type="scientific">Belliella calami</name>
    <dbReference type="NCBI Taxonomy" id="2923436"/>
    <lineage>
        <taxon>Bacteria</taxon>
        <taxon>Pseudomonadati</taxon>
        <taxon>Bacteroidota</taxon>
        <taxon>Cytophagia</taxon>
        <taxon>Cytophagales</taxon>
        <taxon>Cyclobacteriaceae</taxon>
        <taxon>Belliella</taxon>
    </lineage>
</organism>
<keyword evidence="7" id="KW-0653">Protein transport</keyword>
<keyword evidence="4" id="KW-1003">Cell membrane</keyword>
<evidence type="ECO:0000313" key="12">
    <source>
        <dbReference type="EMBL" id="MCH7398077.1"/>
    </source>
</evidence>
<gene>
    <name evidence="12" type="ORF">MM236_08760</name>
</gene>
<dbReference type="SUPFAM" id="SSF74653">
    <property type="entry name" value="TolA/TonB C-terminal domain"/>
    <property type="match status" value="4"/>
</dbReference>
<dbReference type="Pfam" id="PF05569">
    <property type="entry name" value="Peptidase_M56"/>
    <property type="match status" value="1"/>
</dbReference>
<dbReference type="InterPro" id="IPR051045">
    <property type="entry name" value="TonB-dependent_transducer"/>
</dbReference>
<feature type="domain" description="TonB C-terminal" evidence="11">
    <location>
        <begin position="782"/>
        <end position="876"/>
    </location>
</feature>
<evidence type="ECO:0000313" key="13">
    <source>
        <dbReference type="Proteomes" id="UP001165488"/>
    </source>
</evidence>
<protein>
    <submittedName>
        <fullName evidence="12">TonB family protein</fullName>
    </submittedName>
</protein>
<keyword evidence="13" id="KW-1185">Reference proteome</keyword>
<sequence length="985" mass="111614">MAILIDYIWQSTFCLFFFFGVYWVFLRNEKVFVFTRVYLLITPILGLLFPLVKIPVSFYKPDISLEQSQLFRALSIEQVPEDVAGFYGLPEVTVQSTKLPMLLELKDYFIIFYLLIFALLAVKVFWQFIQLRLLKEKGWYQTVFKLKEKYFLIPTFGLAPIFSYFNELYWDETQDLSNEEKDQIIKHEIEHIRQGHSWDILYYQIMSVVFWFNPAMHLMRSALVDVHEYLADENVLKQTANKENYPKLIVKIAFKGMDLPIGNYFIRSTTLKRILMMKNSKKPNRFKMIMILPLTLMLLALVSMKTKVGLNDLLSSSTQKIEFIKDQLTASQDSLEVAIKVKKIKNPNHYELIGPLEGEKLTAQLGELMYEFSEISSDDEYVKVRSLINSLKSNSRIVKNYGPVKTYGQVSVKPTPKEGEEVWEKNLAKSIAEFIPEKEMELGLISRIEIEYVITKDGSIKDPIIKQSFGGGVDKKVLDMLTNSDLPKWTPGELNGEKVEVVHSTSLNISLPSKISQNKDDLNFFPQTIDIPIYKSKNTVINDDTVFDVVETAPNPQGGMEGWNEYLKSNLRYPEVAKANGEEGTVYVVFEVNKDGSISEVDILRGVSPAIDAEAIRVVKASPAWEPGKQRGKEVNVRMRLPIRFNNDSKNATASSKDQVGEVVVFKDGAYDKVDTPPSPQGKMEGWKKYLTENLNYPNSAKEQGVEGTVYLVFVVGKDGSIGEVDVLRGIGAGCDEEAMRIVKNSPKWTPGMHDGNPVNVRMRLPIRFNLGKSSAASEEVSPTKAFNTHLTKNIKFPLEARKNENTGTVLVQLELDSKGKISNTEIIQGVSKEIDEEVNRVVNTSAPSWNVPLNGNSFKTILPITFRLGDVNSESRSREGMKNEIVVVGYGSSTSLQSKKVINDFENNQVNSTIFGKFDSSSKSKTFDPIYVLDGKIRDRDSMNKIEPTNIKNLNIVRNPSIDELGKFGEESKKGIIYVETKNK</sequence>
<keyword evidence="8 10" id="KW-1133">Transmembrane helix</keyword>
<evidence type="ECO:0000256" key="5">
    <source>
        <dbReference type="ARBA" id="ARBA00022519"/>
    </source>
</evidence>
<reference evidence="12" key="1">
    <citation type="submission" date="2022-03" db="EMBL/GenBank/DDBJ databases">
        <title>De novo assembled genomes of Belliella spp. (Cyclobacteriaceae) strains.</title>
        <authorList>
            <person name="Szabo A."/>
            <person name="Korponai K."/>
            <person name="Felfoldi T."/>
        </authorList>
    </citation>
    <scope>NUCLEOTIDE SEQUENCE</scope>
    <source>
        <strain evidence="12">DSM 107340</strain>
    </source>
</reference>
<dbReference type="Proteomes" id="UP001165488">
    <property type="component" value="Unassembled WGS sequence"/>
</dbReference>
<name>A0ABS9UN93_9BACT</name>
<dbReference type="EMBL" id="JAKZGS010000005">
    <property type="protein sequence ID" value="MCH7398077.1"/>
    <property type="molecule type" value="Genomic_DNA"/>
</dbReference>
<dbReference type="InterPro" id="IPR006260">
    <property type="entry name" value="TonB/TolA_C"/>
</dbReference>
<keyword evidence="5" id="KW-0997">Cell inner membrane</keyword>
<dbReference type="RefSeq" id="WP_241274589.1">
    <property type="nucleotide sequence ID" value="NZ_JAKZGS010000005.1"/>
</dbReference>
<evidence type="ECO:0000256" key="1">
    <source>
        <dbReference type="ARBA" id="ARBA00004383"/>
    </source>
</evidence>
<feature type="transmembrane region" description="Helical" evidence="10">
    <location>
        <begin position="37"/>
        <end position="56"/>
    </location>
</feature>
<dbReference type="Gene3D" id="3.30.1150.10">
    <property type="match status" value="4"/>
</dbReference>
<dbReference type="CDD" id="cd07341">
    <property type="entry name" value="M56_BlaR1_MecR1_like"/>
    <property type="match status" value="1"/>
</dbReference>
<evidence type="ECO:0000256" key="3">
    <source>
        <dbReference type="ARBA" id="ARBA00022448"/>
    </source>
</evidence>
<evidence type="ECO:0000256" key="2">
    <source>
        <dbReference type="ARBA" id="ARBA00006555"/>
    </source>
</evidence>
<evidence type="ECO:0000256" key="6">
    <source>
        <dbReference type="ARBA" id="ARBA00022692"/>
    </source>
</evidence>
<evidence type="ECO:0000256" key="7">
    <source>
        <dbReference type="ARBA" id="ARBA00022927"/>
    </source>
</evidence>
<proteinExistence type="inferred from homology"/>
<evidence type="ECO:0000256" key="8">
    <source>
        <dbReference type="ARBA" id="ARBA00022989"/>
    </source>
</evidence>